<dbReference type="Pfam" id="PF04064">
    <property type="entry name" value="DUF384"/>
    <property type="match status" value="1"/>
</dbReference>
<gene>
    <name evidence="2" type="ORF">cyc_07742</name>
</gene>
<comment type="caution">
    <text evidence="2">The sequence shown here is derived from an EMBL/GenBank/DDBJ whole genome shotgun (WGS) entry which is preliminary data.</text>
</comment>
<proteinExistence type="predicted"/>
<dbReference type="AlphaFoldDB" id="A0A1D3D5Y2"/>
<dbReference type="InterPro" id="IPR016024">
    <property type="entry name" value="ARM-type_fold"/>
</dbReference>
<evidence type="ECO:0000259" key="1">
    <source>
        <dbReference type="Pfam" id="PF04064"/>
    </source>
</evidence>
<evidence type="ECO:0000313" key="2">
    <source>
        <dbReference type="EMBL" id="OEH78836.1"/>
    </source>
</evidence>
<protein>
    <recommendedName>
        <fullName evidence="1">Protein HGH1 C-terminal domain-containing protein</fullName>
    </recommendedName>
</protein>
<dbReference type="VEuPathDB" id="ToxoDB:cyc_07742"/>
<organism evidence="2 3">
    <name type="scientific">Cyclospora cayetanensis</name>
    <dbReference type="NCBI Taxonomy" id="88456"/>
    <lineage>
        <taxon>Eukaryota</taxon>
        <taxon>Sar</taxon>
        <taxon>Alveolata</taxon>
        <taxon>Apicomplexa</taxon>
        <taxon>Conoidasida</taxon>
        <taxon>Coccidia</taxon>
        <taxon>Eucoccidiorida</taxon>
        <taxon>Eimeriorina</taxon>
        <taxon>Eimeriidae</taxon>
        <taxon>Cyclospora</taxon>
    </lineage>
</organism>
<dbReference type="InterPro" id="IPR007206">
    <property type="entry name" value="Protein_HGH1_C"/>
</dbReference>
<sequence>MADNPESSYMELLELLEQPQQPKILLQVLSLLLHCSGDVDFIQFLIRAFSDEEQGRQQEQSQRVVRLLRRLLRLIGGREGSLSAMSTEIFINLTANEELAALMLQEYKDMTNVLIDNLKRQQQQQQRQLRTQPIANSNSISEGEDDMPLHLGVSLMLLSNVTRHKLALDAIFSPHLPLPVAPPSAAGASRLRVNPCHAAVLPQWLTSPSFLWTVLTSRPAPLRGAGSPKPARICDFSPPLCSLEAASPFSLSALFESCITERQRLRFLHPAVDASSYGPAADPRARTLAVECLAALATSPHARETLRWFGVYEVLRAVFCIETEQAIRDKVEQMVHVLVFSEEELQQQDRQLQQTSYKRALCAGDADEASGADAVQSS</sequence>
<evidence type="ECO:0000313" key="3">
    <source>
        <dbReference type="Proteomes" id="UP000095192"/>
    </source>
</evidence>
<reference evidence="2 3" key="1">
    <citation type="journal article" date="2016" name="BMC Genomics">
        <title>Comparative genomics reveals Cyclospora cayetanensis possesses coccidia-like metabolism and invasion components but unique surface antigens.</title>
        <authorList>
            <person name="Liu S."/>
            <person name="Wang L."/>
            <person name="Zheng H."/>
            <person name="Xu Z."/>
            <person name="Roellig D.M."/>
            <person name="Li N."/>
            <person name="Frace M.A."/>
            <person name="Tang K."/>
            <person name="Arrowood M.J."/>
            <person name="Moss D.M."/>
            <person name="Zhang L."/>
            <person name="Feng Y."/>
            <person name="Xiao L."/>
        </authorList>
    </citation>
    <scope>NUCLEOTIDE SEQUENCE [LARGE SCALE GENOMIC DNA]</scope>
    <source>
        <strain evidence="2 3">CHN_HEN01</strain>
    </source>
</reference>
<dbReference type="VEuPathDB" id="ToxoDB:LOC34623641"/>
<dbReference type="Proteomes" id="UP000095192">
    <property type="component" value="Unassembled WGS sequence"/>
</dbReference>
<dbReference type="InParanoid" id="A0A1D3D5Y2"/>
<accession>A0A1D3D5Y2</accession>
<keyword evidence="3" id="KW-1185">Reference proteome</keyword>
<dbReference type="SUPFAM" id="SSF48371">
    <property type="entry name" value="ARM repeat"/>
    <property type="match status" value="1"/>
</dbReference>
<dbReference type="EMBL" id="JROU02000599">
    <property type="protein sequence ID" value="OEH78836.1"/>
    <property type="molecule type" value="Genomic_DNA"/>
</dbReference>
<feature type="domain" description="Protein HGH1 C-terminal" evidence="1">
    <location>
        <begin position="292"/>
        <end position="344"/>
    </location>
</feature>
<name>A0A1D3D5Y2_9EIME</name>